<feature type="region of interest" description="Disordered" evidence="1">
    <location>
        <begin position="35"/>
        <end position="71"/>
    </location>
</feature>
<evidence type="ECO:0000256" key="1">
    <source>
        <dbReference type="SAM" id="MobiDB-lite"/>
    </source>
</evidence>
<reference evidence="2" key="1">
    <citation type="submission" date="2020-01" db="EMBL/GenBank/DDBJ databases">
        <title>Identification and distribution of gene clusters putatively required for synthesis of sphingolipid metabolism inhibitors in phylogenetically diverse species of the filamentous fungus Fusarium.</title>
        <authorList>
            <person name="Kim H.-S."/>
            <person name="Busman M."/>
            <person name="Brown D.W."/>
            <person name="Divon H."/>
            <person name="Uhlig S."/>
            <person name="Proctor R.H."/>
        </authorList>
    </citation>
    <scope>NUCLEOTIDE SEQUENCE</scope>
    <source>
        <strain evidence="2">NRRL 31653</strain>
    </source>
</reference>
<sequence length="97" mass="10534">MSAAMNPTQISQKGSLLQAPLHHITVRSDDANLCFGRTTEPPDADVGSVQGALVSPAQYEPEKPAPSSAPGRRFYLLPERMRSKLPQALGEVRCYRA</sequence>
<keyword evidence="3" id="KW-1185">Reference proteome</keyword>
<dbReference type="Proteomes" id="UP000737391">
    <property type="component" value="Unassembled WGS sequence"/>
</dbReference>
<accession>A0A9P5EA52</accession>
<dbReference type="EMBL" id="LUFC02000127">
    <property type="protein sequence ID" value="KAF4501441.1"/>
    <property type="molecule type" value="Genomic_DNA"/>
</dbReference>
<name>A0A9P5EA52_9HYPO</name>
<gene>
    <name evidence="2" type="ORF">FAGAP_2380</name>
</gene>
<dbReference type="AlphaFoldDB" id="A0A9P5EA52"/>
<proteinExistence type="predicted"/>
<evidence type="ECO:0000313" key="2">
    <source>
        <dbReference type="EMBL" id="KAF4501441.1"/>
    </source>
</evidence>
<protein>
    <submittedName>
        <fullName evidence="2">Uncharacterized protein</fullName>
    </submittedName>
</protein>
<organism evidence="2 3">
    <name type="scientific">Fusarium agapanthi</name>
    <dbReference type="NCBI Taxonomy" id="1803897"/>
    <lineage>
        <taxon>Eukaryota</taxon>
        <taxon>Fungi</taxon>
        <taxon>Dikarya</taxon>
        <taxon>Ascomycota</taxon>
        <taxon>Pezizomycotina</taxon>
        <taxon>Sordariomycetes</taxon>
        <taxon>Hypocreomycetidae</taxon>
        <taxon>Hypocreales</taxon>
        <taxon>Nectriaceae</taxon>
        <taxon>Fusarium</taxon>
        <taxon>Fusarium fujikuroi species complex</taxon>
    </lineage>
</organism>
<evidence type="ECO:0000313" key="3">
    <source>
        <dbReference type="Proteomes" id="UP000737391"/>
    </source>
</evidence>
<comment type="caution">
    <text evidence="2">The sequence shown here is derived from an EMBL/GenBank/DDBJ whole genome shotgun (WGS) entry which is preliminary data.</text>
</comment>